<dbReference type="Gene3D" id="3.30.300.30">
    <property type="match status" value="1"/>
</dbReference>
<dbReference type="GO" id="GO:0031177">
    <property type="term" value="F:phosphopantetheine binding"/>
    <property type="evidence" value="ECO:0007669"/>
    <property type="project" value="TreeGrafter"/>
</dbReference>
<dbReference type="SUPFAM" id="SSF53474">
    <property type="entry name" value="alpha/beta-Hydrolases"/>
    <property type="match status" value="1"/>
</dbReference>
<dbReference type="GO" id="GO:0044550">
    <property type="term" value="P:secondary metabolite biosynthetic process"/>
    <property type="evidence" value="ECO:0007669"/>
    <property type="project" value="UniProtKB-ARBA"/>
</dbReference>
<keyword evidence="8" id="KW-1185">Reference proteome</keyword>
<dbReference type="Pfam" id="PF13193">
    <property type="entry name" value="AMP-binding_C"/>
    <property type="match status" value="1"/>
</dbReference>
<dbReference type="FunFam" id="2.30.38.10:FF:000001">
    <property type="entry name" value="Non-ribosomal peptide synthetase PvdI"/>
    <property type="match status" value="1"/>
</dbReference>
<evidence type="ECO:0000256" key="1">
    <source>
        <dbReference type="ARBA" id="ARBA00001957"/>
    </source>
</evidence>
<reference evidence="7" key="1">
    <citation type="submission" date="2020-09" db="EMBL/GenBank/DDBJ databases">
        <title>Whole genome shotgun sequence of Streptomyces xanthophaeus NBRC 12829.</title>
        <authorList>
            <person name="Komaki H."/>
            <person name="Tamura T."/>
        </authorList>
    </citation>
    <scope>NUCLEOTIDE SEQUENCE</scope>
    <source>
        <strain evidence="7">NBRC 12829</strain>
    </source>
</reference>
<dbReference type="PANTHER" id="PTHR45527">
    <property type="entry name" value="NONRIBOSOMAL PEPTIDE SYNTHETASE"/>
    <property type="match status" value="1"/>
</dbReference>
<dbReference type="Gene3D" id="3.40.50.980">
    <property type="match status" value="2"/>
</dbReference>
<dbReference type="InterPro" id="IPR020845">
    <property type="entry name" value="AMP-binding_CS"/>
</dbReference>
<dbReference type="FunFam" id="3.40.50.980:FF:000002">
    <property type="entry name" value="Enterobactin synthetase component F"/>
    <property type="match status" value="1"/>
</dbReference>
<dbReference type="InterPro" id="IPR045851">
    <property type="entry name" value="AMP-bd_C_sf"/>
</dbReference>
<feature type="compositionally biased region" description="Low complexity" evidence="5">
    <location>
        <begin position="1365"/>
        <end position="1382"/>
    </location>
</feature>
<dbReference type="RefSeq" id="WP_051902788.1">
    <property type="nucleotide sequence ID" value="NZ_BNEE01000006.1"/>
</dbReference>
<dbReference type="GO" id="GO:0043041">
    <property type="term" value="P:amino acid activation for nonribosomal peptide biosynthetic process"/>
    <property type="evidence" value="ECO:0007669"/>
    <property type="project" value="TreeGrafter"/>
</dbReference>
<dbReference type="InterPro" id="IPR010071">
    <property type="entry name" value="AA_adenyl_dom"/>
</dbReference>
<name>A0A919HAP9_9ACTN</name>
<feature type="region of interest" description="Disordered" evidence="5">
    <location>
        <begin position="1365"/>
        <end position="1387"/>
    </location>
</feature>
<dbReference type="PANTHER" id="PTHR45527:SF14">
    <property type="entry name" value="PLIPASTATIN SYNTHASE SUBUNIT B"/>
    <property type="match status" value="1"/>
</dbReference>
<evidence type="ECO:0000313" key="7">
    <source>
        <dbReference type="EMBL" id="GHI89648.1"/>
    </source>
</evidence>
<dbReference type="Gene3D" id="1.10.1200.10">
    <property type="entry name" value="ACP-like"/>
    <property type="match status" value="2"/>
</dbReference>
<dbReference type="FunFam" id="3.40.50.12780:FF:000012">
    <property type="entry name" value="Non-ribosomal peptide synthetase"/>
    <property type="match status" value="1"/>
</dbReference>
<dbReference type="CDD" id="cd05930">
    <property type="entry name" value="A_NRPS"/>
    <property type="match status" value="1"/>
</dbReference>
<evidence type="ECO:0000256" key="3">
    <source>
        <dbReference type="ARBA" id="ARBA00022450"/>
    </source>
</evidence>
<keyword evidence="3" id="KW-0596">Phosphopantetheine</keyword>
<gene>
    <name evidence="7" type="ORF">Sxan_70120</name>
</gene>
<dbReference type="InterPro" id="IPR036736">
    <property type="entry name" value="ACP-like_sf"/>
</dbReference>
<evidence type="ECO:0000256" key="2">
    <source>
        <dbReference type="ARBA" id="ARBA00006432"/>
    </source>
</evidence>
<dbReference type="Pfam" id="PF00550">
    <property type="entry name" value="PP-binding"/>
    <property type="match status" value="2"/>
</dbReference>
<dbReference type="InterPro" id="IPR001031">
    <property type="entry name" value="Thioesterase"/>
</dbReference>
<dbReference type="InterPro" id="IPR023213">
    <property type="entry name" value="CAT-like_dom_sf"/>
</dbReference>
<comment type="similarity">
    <text evidence="2">Belongs to the ATP-dependent AMP-binding enzyme family.</text>
</comment>
<dbReference type="NCBIfam" id="TIGR01733">
    <property type="entry name" value="AA-adenyl-dom"/>
    <property type="match status" value="1"/>
</dbReference>
<dbReference type="PROSITE" id="PS00455">
    <property type="entry name" value="AMP_BINDING"/>
    <property type="match status" value="1"/>
</dbReference>
<dbReference type="GO" id="GO:0008610">
    <property type="term" value="P:lipid biosynthetic process"/>
    <property type="evidence" value="ECO:0007669"/>
    <property type="project" value="UniProtKB-ARBA"/>
</dbReference>
<dbReference type="PROSITE" id="PS00012">
    <property type="entry name" value="PHOSPHOPANTETHEINE"/>
    <property type="match status" value="1"/>
</dbReference>
<dbReference type="Gene3D" id="2.30.38.10">
    <property type="entry name" value="Luciferase, Domain 3"/>
    <property type="match status" value="1"/>
</dbReference>
<dbReference type="SUPFAM" id="SSF47336">
    <property type="entry name" value="ACP-like"/>
    <property type="match status" value="2"/>
</dbReference>
<comment type="cofactor">
    <cofactor evidence="1">
        <name>pantetheine 4'-phosphate</name>
        <dbReference type="ChEBI" id="CHEBI:47942"/>
    </cofactor>
</comment>
<evidence type="ECO:0000259" key="6">
    <source>
        <dbReference type="PROSITE" id="PS50075"/>
    </source>
</evidence>
<dbReference type="GO" id="GO:0003824">
    <property type="term" value="F:catalytic activity"/>
    <property type="evidence" value="ECO:0007669"/>
    <property type="project" value="InterPro"/>
</dbReference>
<organism evidence="7 8">
    <name type="scientific">Streptomyces xanthophaeus</name>
    <dbReference type="NCBI Taxonomy" id="67385"/>
    <lineage>
        <taxon>Bacteria</taxon>
        <taxon>Bacillati</taxon>
        <taxon>Actinomycetota</taxon>
        <taxon>Actinomycetes</taxon>
        <taxon>Kitasatosporales</taxon>
        <taxon>Streptomycetaceae</taxon>
        <taxon>Streptomyces</taxon>
    </lineage>
</organism>
<dbReference type="Gene3D" id="3.40.50.1820">
    <property type="entry name" value="alpha/beta hydrolase"/>
    <property type="match status" value="1"/>
</dbReference>
<dbReference type="SUPFAM" id="SSF52777">
    <property type="entry name" value="CoA-dependent acyltransferases"/>
    <property type="match status" value="3"/>
</dbReference>
<dbReference type="Pfam" id="PF00668">
    <property type="entry name" value="Condensation"/>
    <property type="match status" value="2"/>
</dbReference>
<dbReference type="InterPro" id="IPR025110">
    <property type="entry name" value="AMP-bd_C"/>
</dbReference>
<dbReference type="InterPro" id="IPR029058">
    <property type="entry name" value="AB_hydrolase_fold"/>
</dbReference>
<dbReference type="Proteomes" id="UP000600026">
    <property type="component" value="Unassembled WGS sequence"/>
</dbReference>
<dbReference type="SUPFAM" id="SSF56801">
    <property type="entry name" value="Acetyl-CoA synthetase-like"/>
    <property type="match status" value="1"/>
</dbReference>
<evidence type="ECO:0000313" key="8">
    <source>
        <dbReference type="Proteomes" id="UP000600026"/>
    </source>
</evidence>
<keyword evidence="4" id="KW-0597">Phosphoprotein</keyword>
<dbReference type="FunFam" id="3.30.300.30:FF:000010">
    <property type="entry name" value="Enterobactin synthetase component F"/>
    <property type="match status" value="1"/>
</dbReference>
<dbReference type="InterPro" id="IPR001242">
    <property type="entry name" value="Condensation_dom"/>
</dbReference>
<dbReference type="Gene3D" id="3.30.559.30">
    <property type="entry name" value="Nonribosomal peptide synthetase, condensation domain"/>
    <property type="match status" value="2"/>
</dbReference>
<dbReference type="OrthoDB" id="2472181at2"/>
<accession>A0A919HAP9</accession>
<evidence type="ECO:0000256" key="5">
    <source>
        <dbReference type="SAM" id="MobiDB-lite"/>
    </source>
</evidence>
<evidence type="ECO:0000256" key="4">
    <source>
        <dbReference type="ARBA" id="ARBA00022553"/>
    </source>
</evidence>
<dbReference type="PROSITE" id="PS50075">
    <property type="entry name" value="CARRIER"/>
    <property type="match status" value="1"/>
</dbReference>
<feature type="domain" description="Carrier" evidence="6">
    <location>
        <begin position="757"/>
        <end position="831"/>
    </location>
</feature>
<protein>
    <recommendedName>
        <fullName evidence="6">Carrier domain-containing protein</fullName>
    </recommendedName>
</protein>
<dbReference type="InterPro" id="IPR009081">
    <property type="entry name" value="PP-bd_ACP"/>
</dbReference>
<dbReference type="Pfam" id="PF00501">
    <property type="entry name" value="AMP-binding"/>
    <property type="match status" value="1"/>
</dbReference>
<sequence length="1739" mass="188562">MTSQLTVGQRKIAASQRPASAAFWARFLDGSRATGFPADRPAAARTGRTRSAAVLDLDPALTERLTAVSRGDDTTLHTLLTAAAFALLNAYGAERDLVVGQPPTAVEPLARILPTRLELLPEDSLKSLLGRLRQATLDVLAHQDYPVELTGAEVEVAVALEGLHGAEAVEAVATDVLFHVRRTPAGLAVDVRTETQRFSAESAHRLAAHYARLLTAALAAPDAPLTELDLTGPSDAAVAAAANDTAAPFPGDVTLPELFARTVAATPDAVAVVSDDVSLTFAELDRATTRLARTLRERGVGREAVVGVLAERSVEMLVAVLAVLKAGGAYLPLDVSLPAARMTYMLEDSKAGIVLAQSGRAGELPSSVTVLELAADTSPDAGEPLDAGSATDAAYVIYTSGSTGAPKGVVVEHRSVVNRLHWMQRAYAIDDTDTILQKTPVSFDVSVWELFWWHIEGARVALLAPGGERDPEAIVAAVERHRVTTLHFVPTMLGAFLDYVAATGAQGRLSSLRQVFASGEALGVHHVRRFAELLGHAELVNLYGPTEATVDVSHHRTSAEDTAVPIGLPIDNIRLYVLDEQRRERPVGLPGELYIAGDGLARGYLHRAELTAERFVENPFEGESRAYRTGDLVRRLPDGSLEYLGRNDSQVKLRGYRIELGEIERRLLDHPGVGDAVVVVRTGGDGHQRLVGYAVAGEGAGERPTEQQLRGDLAGTLPEYMVPARIVVLDAFPLSPNGKLDRGALPEPATEAVGHVEPRTDSEKALAALIAEVLGRDRIGVHDSFFALGGTSIHFVTVLAKARRLGLSFTFQQLFANPTVAALAAVLDEGGATDELRHEFAPFELISEEERSRLPEDVEDAYPMSMLSAGTIFQSEMTRGSSQYHDIIGYLINSGFDADAFTEAVRILVAHNPIFRTSYRLSGFRDYLQLVHKAVNPPPVFIADIRHLDEAAQEAWYEEWEREEKAHAFDWEYPGLIRLHVHVLRDDLYRYSISQHNSALDGWSINLVHTKLFEIYHALCTDGVFTGEPVPNHLRNFIGLEQQSINSQADRQYWLDRLEDRPQTVIPRLRPRDEEAAFHVVLQDVPLPRGLSDRIVALAGRLGVPVKTVLLAAHMKVHAAVTGEQDVMTGYEHSGRPEAADAEKACGLFLNSVPLRVELTGGSWEGLVRQIYDAETSFLPHRRYPMAKMKQDLQTQVPLFETVFNFTHFYSLKKLRELPEFSLLDVRAVAITEFPFRSEFSRHFYTDEVQLSLHYHADAFDNDHIVRIGGYFVTALDRMTADPSDDHSALPLAGDEELAALTEFGSRPQPSLPGAAAGDRVLVLDPAGLPSPIGAEGDIALDRPDGTRSLVGRGRWLEAGVLEQAGDGAEAPQAPEAAQDAPGEGDGELSSMALRIAAVWGEVLGTDPTTIGLGDDFFDLGGNSLAAMRAVMMLGGLVTIKDVMRNSRLGEQAALAEKLSQDEGHGVLVRLTPADERPSSTLVCFPYGAGHAVHFRPVADAMRRKDPSFAVLGVELPGHDPKSGADELMPVDGIAGLVVEELLSQERGRIVLWGHCVGSALAIEVARLLRARDIEVEHLFIGAKLLYDTDALQESIDYVSSMTYEDIKHWLTVETGFTGFDELGASYADLLVRTFRHDSTSANAYYLNGHADASAAADAPVDVPTTAVYAADDPVTTGFAERYQDWKPFTGVPRLLEIPGGGHYFTRTRPAKVVEIVLAALDQAGAPTDEPKGEADGDR</sequence>
<dbReference type="InterPro" id="IPR000873">
    <property type="entry name" value="AMP-dep_synth/lig_dom"/>
</dbReference>
<dbReference type="FunFam" id="3.40.50.980:FF:000001">
    <property type="entry name" value="Non-ribosomal peptide synthetase"/>
    <property type="match status" value="1"/>
</dbReference>
<dbReference type="Gene3D" id="3.30.559.10">
    <property type="entry name" value="Chloramphenicol acetyltransferase-like domain"/>
    <property type="match status" value="1"/>
</dbReference>
<comment type="caution">
    <text evidence="7">The sequence shown here is derived from an EMBL/GenBank/DDBJ whole genome shotgun (WGS) entry which is preliminary data.</text>
</comment>
<dbReference type="InterPro" id="IPR006162">
    <property type="entry name" value="Ppantetheine_attach_site"/>
</dbReference>
<proteinExistence type="inferred from homology"/>
<dbReference type="Pfam" id="PF00975">
    <property type="entry name" value="Thioesterase"/>
    <property type="match status" value="1"/>
</dbReference>
<dbReference type="GO" id="GO:0005829">
    <property type="term" value="C:cytosol"/>
    <property type="evidence" value="ECO:0007669"/>
    <property type="project" value="TreeGrafter"/>
</dbReference>
<dbReference type="FunFam" id="1.10.1200.10:FF:000005">
    <property type="entry name" value="Nonribosomal peptide synthetase 1"/>
    <property type="match status" value="1"/>
</dbReference>
<dbReference type="EMBL" id="BNEE01000006">
    <property type="protein sequence ID" value="GHI89648.1"/>
    <property type="molecule type" value="Genomic_DNA"/>
</dbReference>